<dbReference type="RefSeq" id="WP_229988554.1">
    <property type="nucleotide sequence ID" value="NZ_JAJJMO010000001.1"/>
</dbReference>
<protein>
    <submittedName>
        <fullName evidence="2">Uncharacterized protein</fullName>
    </submittedName>
</protein>
<feature type="signal peptide" evidence="1">
    <location>
        <begin position="1"/>
        <end position="22"/>
    </location>
</feature>
<comment type="caution">
    <text evidence="2">The sequence shown here is derived from an EMBL/GenBank/DDBJ whole genome shotgun (WGS) entry which is preliminary data.</text>
</comment>
<feature type="chain" id="PRO_5045286318" evidence="1">
    <location>
        <begin position="23"/>
        <end position="447"/>
    </location>
</feature>
<accession>A0ABS8MSU3</accession>
<reference evidence="2" key="1">
    <citation type="submission" date="2021-11" db="EMBL/GenBank/DDBJ databases">
        <title>Description of novel Flavobacterium species.</title>
        <authorList>
            <person name="Saticioglu I.B."/>
            <person name="Ay H."/>
            <person name="Altun S."/>
            <person name="Duman M."/>
        </authorList>
    </citation>
    <scope>NUCLEOTIDE SEQUENCE</scope>
    <source>
        <strain evidence="2">F-65</strain>
    </source>
</reference>
<dbReference type="Proteomes" id="UP001430919">
    <property type="component" value="Unassembled WGS sequence"/>
</dbReference>
<proteinExistence type="predicted"/>
<keyword evidence="1" id="KW-0732">Signal</keyword>
<sequence>MKKTLHLLCSLFVLLSISCSSDKENEINNGDQITNQPKNQKTILNITDAKSLVMLEKSPSGKNLATETNLFKITADGKYLPVNFTNIDGSSNATTVPTVYSIKNLNSTYVLLTGNFNYTDEKGTPQSYTSILVRKTDGAIYNSSSLNFSHGSKKLGEILPKTDSEGNIYYYKGYNSVGKLSLNNPDNINVIDYLPSGQTPSYFEVDPKGNCMYQYGESKGVTKSNGTKDIRIKKANGGIFEVKIEGRDNKEFWLGNNGNFYFITYTWDNNYFPQIHKVNIDGDNITTPVVWPRNGTPVPDGVGHMFRTSGQGSFMIKKKNSVVFIDTYYSWGDMNWEFFESDNGVETIDLPNIEDDAKFVYSKENYYIATKTDLYKVNLDTHAYTNLLVSGEYQIYTLDVDNDDKVQFSGLRLKDGKKIFAEISKEGVLKIVNEEINKKATALERIN</sequence>
<name>A0ABS8MSU3_9FLAO</name>
<organism evidence="2 3">
    <name type="scientific">Flavobacterium pisciphilum</name>
    <dbReference type="NCBI Taxonomy" id="2893755"/>
    <lineage>
        <taxon>Bacteria</taxon>
        <taxon>Pseudomonadati</taxon>
        <taxon>Bacteroidota</taxon>
        <taxon>Flavobacteriia</taxon>
        <taxon>Flavobacteriales</taxon>
        <taxon>Flavobacteriaceae</taxon>
        <taxon>Flavobacterium</taxon>
    </lineage>
</organism>
<evidence type="ECO:0000256" key="1">
    <source>
        <dbReference type="SAM" id="SignalP"/>
    </source>
</evidence>
<gene>
    <name evidence="2" type="ORF">LNQ49_09625</name>
</gene>
<evidence type="ECO:0000313" key="3">
    <source>
        <dbReference type="Proteomes" id="UP001430919"/>
    </source>
</evidence>
<keyword evidence="3" id="KW-1185">Reference proteome</keyword>
<evidence type="ECO:0000313" key="2">
    <source>
        <dbReference type="EMBL" id="MCC9071839.1"/>
    </source>
</evidence>
<dbReference type="PROSITE" id="PS51257">
    <property type="entry name" value="PROKAR_LIPOPROTEIN"/>
    <property type="match status" value="1"/>
</dbReference>
<dbReference type="EMBL" id="JAJJMO010000001">
    <property type="protein sequence ID" value="MCC9071839.1"/>
    <property type="molecule type" value="Genomic_DNA"/>
</dbReference>